<feature type="transmembrane region" description="Helical" evidence="2">
    <location>
        <begin position="153"/>
        <end position="173"/>
    </location>
</feature>
<keyword evidence="2" id="KW-0812">Transmembrane</keyword>
<dbReference type="AlphaFoldDB" id="A0A9P7YH95"/>
<feature type="compositionally biased region" description="Low complexity" evidence="1">
    <location>
        <begin position="518"/>
        <end position="529"/>
    </location>
</feature>
<evidence type="ECO:0000256" key="2">
    <source>
        <dbReference type="SAM" id="Phobius"/>
    </source>
</evidence>
<feature type="transmembrane region" description="Helical" evidence="2">
    <location>
        <begin position="185"/>
        <end position="210"/>
    </location>
</feature>
<proteinExistence type="predicted"/>
<feature type="transmembrane region" description="Helical" evidence="2">
    <location>
        <begin position="271"/>
        <end position="289"/>
    </location>
</feature>
<reference evidence="3" key="1">
    <citation type="journal article" date="2021" name="IMA Fungus">
        <title>Genomic characterization of three marine fungi, including Emericellopsis atlantica sp. nov. with signatures of a generalist lifestyle and marine biomass degradation.</title>
        <authorList>
            <person name="Hagestad O.C."/>
            <person name="Hou L."/>
            <person name="Andersen J.H."/>
            <person name="Hansen E.H."/>
            <person name="Altermark B."/>
            <person name="Li C."/>
            <person name="Kuhnert E."/>
            <person name="Cox R.J."/>
            <person name="Crous P.W."/>
            <person name="Spatafora J.W."/>
            <person name="Lail K."/>
            <person name="Amirebrahimi M."/>
            <person name="Lipzen A."/>
            <person name="Pangilinan J."/>
            <person name="Andreopoulos W."/>
            <person name="Hayes R.D."/>
            <person name="Ng V."/>
            <person name="Grigoriev I.V."/>
            <person name="Jackson S.A."/>
            <person name="Sutton T.D.S."/>
            <person name="Dobson A.D.W."/>
            <person name="Rama T."/>
        </authorList>
    </citation>
    <scope>NUCLEOTIDE SEQUENCE</scope>
    <source>
        <strain evidence="3">TRa018bII</strain>
    </source>
</reference>
<gene>
    <name evidence="3" type="ORF">BJ875DRAFT_59285</name>
</gene>
<feature type="region of interest" description="Disordered" evidence="1">
    <location>
        <begin position="616"/>
        <end position="670"/>
    </location>
</feature>
<sequence length="670" mass="72853">MTEDAMSTTARFVMERALLVERAFNKTGFGFNATMAQVNGTGRNNATSLLIKKLVFAQSKSVRTSTIILAVFNVLAALATATSILYDSYMATRRCNPKFKATKFCVKRIHPAEIFPLLLATGIVIQGLAFIGVQSTGLTSLFTRGCTVVAQVLWPALFIVPYIQLVFGLEFAFRSLRSQPFQPQGRYTVPILGVIISLMLLGTWLMSRFIPERNVCFASLFWWLTRYGELGLIMFSVIATVMLISALTIFVRLSKFNFIDEHQRIAASRMVYYLVLGIISMAFVIPWFVSLTTGNGDMKAAMMASVVVNLSGLISGLLQLFLRANTVTTSFGPVGSRDHKKHQIRLFGPNELVYNNPIMSPLSAPHTPLGELPTQSASRAQLVGDEKTGRPISMGSLVSVYSKPSPTSRFNQQAFPSQPKLEEPMGLEAGTYRPTTPRVQAQGRKQSYSLFPVEAPSLDNNLLSVKPRQEPTSIYDISDLAAPPPIFSGRGHRRDSSLASTATVQIGLRLSRTVCPNAATTPLPLAPTTYKPNVSKPTPPTPLKLKTQGIPLPNSPKPQANSMSPKLSSPKLTSPRSSPGMNKTLPPTPHSEHNKLVSEVVGDCEVCQLSPAVYTPEKSLPSVGLPSQPKPTAPSASQPKAASPSQGPLRGNPLDSPKKTTPQKGKSEWI</sequence>
<evidence type="ECO:0000313" key="3">
    <source>
        <dbReference type="EMBL" id="KAG9233045.1"/>
    </source>
</evidence>
<feature type="compositionally biased region" description="Low complexity" evidence="1">
    <location>
        <begin position="562"/>
        <end position="579"/>
    </location>
</feature>
<comment type="caution">
    <text evidence="3">The sequence shown here is derived from an EMBL/GenBank/DDBJ whole genome shotgun (WGS) entry which is preliminary data.</text>
</comment>
<feature type="compositionally biased region" description="Low complexity" evidence="1">
    <location>
        <begin position="633"/>
        <end position="646"/>
    </location>
</feature>
<keyword evidence="4" id="KW-1185">Reference proteome</keyword>
<keyword evidence="2" id="KW-1133">Transmembrane helix</keyword>
<feature type="region of interest" description="Disordered" evidence="1">
    <location>
        <begin position="518"/>
        <end position="593"/>
    </location>
</feature>
<feature type="transmembrane region" description="Helical" evidence="2">
    <location>
        <begin position="112"/>
        <end position="133"/>
    </location>
</feature>
<dbReference type="OrthoDB" id="5368516at2759"/>
<feature type="transmembrane region" description="Helical" evidence="2">
    <location>
        <begin position="67"/>
        <end position="91"/>
    </location>
</feature>
<dbReference type="Proteomes" id="UP000824998">
    <property type="component" value="Unassembled WGS sequence"/>
</dbReference>
<name>A0A9P7YH95_9HELO</name>
<feature type="transmembrane region" description="Helical" evidence="2">
    <location>
        <begin position="301"/>
        <end position="322"/>
    </location>
</feature>
<accession>A0A9P7YH95</accession>
<organism evidence="3 4">
    <name type="scientific">Amylocarpus encephaloides</name>
    <dbReference type="NCBI Taxonomy" id="45428"/>
    <lineage>
        <taxon>Eukaryota</taxon>
        <taxon>Fungi</taxon>
        <taxon>Dikarya</taxon>
        <taxon>Ascomycota</taxon>
        <taxon>Pezizomycotina</taxon>
        <taxon>Leotiomycetes</taxon>
        <taxon>Helotiales</taxon>
        <taxon>Helotiales incertae sedis</taxon>
        <taxon>Amylocarpus</taxon>
    </lineage>
</organism>
<feature type="transmembrane region" description="Helical" evidence="2">
    <location>
        <begin position="230"/>
        <end position="251"/>
    </location>
</feature>
<evidence type="ECO:0000313" key="4">
    <source>
        <dbReference type="Proteomes" id="UP000824998"/>
    </source>
</evidence>
<evidence type="ECO:0000256" key="1">
    <source>
        <dbReference type="SAM" id="MobiDB-lite"/>
    </source>
</evidence>
<protein>
    <submittedName>
        <fullName evidence="3">Uncharacterized protein</fullName>
    </submittedName>
</protein>
<dbReference type="EMBL" id="MU251518">
    <property type="protein sequence ID" value="KAG9233045.1"/>
    <property type="molecule type" value="Genomic_DNA"/>
</dbReference>
<keyword evidence="2" id="KW-0472">Membrane</keyword>